<dbReference type="PANTHER" id="PTHR36573:SF1">
    <property type="entry name" value="INTERMEMBRANE PHOSPHOLIPID TRANSPORT SYSTEM BINDING PROTEIN MLAC"/>
    <property type="match status" value="1"/>
</dbReference>
<gene>
    <name evidence="2" type="ORF">BKG92_02495</name>
</gene>
<name>A0A1V3L168_9PAST</name>
<feature type="chain" id="PRO_5012911834" description="Phospholipid-binding protein MlaC" evidence="1">
    <location>
        <begin position="29"/>
        <end position="214"/>
    </location>
</feature>
<dbReference type="EMBL" id="MLAG01000009">
    <property type="protein sequence ID" value="OOF83581.1"/>
    <property type="molecule type" value="Genomic_DNA"/>
</dbReference>
<evidence type="ECO:0000256" key="1">
    <source>
        <dbReference type="SAM" id="SignalP"/>
    </source>
</evidence>
<dbReference type="Pfam" id="PF05494">
    <property type="entry name" value="MlaC"/>
    <property type="match status" value="1"/>
</dbReference>
<dbReference type="PANTHER" id="PTHR36573">
    <property type="entry name" value="INTERMEMBRANE PHOSPHOLIPID TRANSPORT SYSTEM BINDING PROTEIN MLAC"/>
    <property type="match status" value="1"/>
</dbReference>
<keyword evidence="3" id="KW-1185">Reference proteome</keyword>
<dbReference type="NCBIfam" id="NF011697">
    <property type="entry name" value="PRK15117.1"/>
    <property type="match status" value="1"/>
</dbReference>
<evidence type="ECO:0000313" key="2">
    <source>
        <dbReference type="EMBL" id="OOF83581.1"/>
    </source>
</evidence>
<dbReference type="AlphaFoldDB" id="A0A1V3L168"/>
<dbReference type="InterPro" id="IPR042245">
    <property type="entry name" value="Tgt2/MlaC_sf"/>
</dbReference>
<comment type="caution">
    <text evidence="2">The sequence shown here is derived from an EMBL/GenBank/DDBJ whole genome shotgun (WGS) entry which is preliminary data.</text>
</comment>
<accession>A0A1V3L168</accession>
<feature type="signal peptide" evidence="1">
    <location>
        <begin position="1"/>
        <end position="28"/>
    </location>
</feature>
<keyword evidence="1" id="KW-0732">Signal</keyword>
<protein>
    <recommendedName>
        <fullName evidence="4">Phospholipid-binding protein MlaC</fullName>
    </recommendedName>
</protein>
<evidence type="ECO:0000313" key="3">
    <source>
        <dbReference type="Proteomes" id="UP000188573"/>
    </source>
</evidence>
<dbReference type="Gene3D" id="3.10.450.710">
    <property type="entry name" value="Tgt2/MlaC"/>
    <property type="match status" value="1"/>
</dbReference>
<sequence length="214" mass="24049">MKITQLKKWFAVLAFAMTALFMARSAMAETSPYVLMQQASDKLFSDIKNSQAKIKQNPNYLRTIVRNDLLPYVQVNYAGSLVLGSHFKSTTPEQREKFFKAFSDFIEQAYAQVLTAYSNQNIQIEPAKDIAGKNLVSIRVNIIQNGGAAPIKLDFKWRKNSKTGEWQAYDMVAEGVSMVVTKQNEWSSILRQQGIDALTAQIQKSAAQPVTLSK</sequence>
<organism evidence="2 3">
    <name type="scientific">Rodentibacter ratti</name>
    <dbReference type="NCBI Taxonomy" id="1906745"/>
    <lineage>
        <taxon>Bacteria</taxon>
        <taxon>Pseudomonadati</taxon>
        <taxon>Pseudomonadota</taxon>
        <taxon>Gammaproteobacteria</taxon>
        <taxon>Pasteurellales</taxon>
        <taxon>Pasteurellaceae</taxon>
        <taxon>Rodentibacter</taxon>
    </lineage>
</organism>
<evidence type="ECO:0008006" key="4">
    <source>
        <dbReference type="Google" id="ProtNLM"/>
    </source>
</evidence>
<dbReference type="PIRSF" id="PIRSF004649">
    <property type="entry name" value="MlaC"/>
    <property type="match status" value="1"/>
</dbReference>
<dbReference type="InterPro" id="IPR008869">
    <property type="entry name" value="MlaC/ttg2D"/>
</dbReference>
<proteinExistence type="predicted"/>
<reference evidence="2 3" key="1">
    <citation type="submission" date="2016-10" db="EMBL/GenBank/DDBJ databases">
        <title>Rodentibacter gen. nov. and new species.</title>
        <authorList>
            <person name="Christensen H."/>
        </authorList>
    </citation>
    <scope>NUCLEOTIDE SEQUENCE [LARGE SCALE GENOMIC DNA]</scope>
    <source>
        <strain evidence="2 3">Ac81</strain>
    </source>
</reference>
<dbReference type="Proteomes" id="UP000188573">
    <property type="component" value="Unassembled WGS sequence"/>
</dbReference>